<evidence type="ECO:0000313" key="5">
    <source>
        <dbReference type="Proteomes" id="UP001321492"/>
    </source>
</evidence>
<feature type="domain" description="FecR N-terminal" evidence="3">
    <location>
        <begin position="25"/>
        <end position="66"/>
    </location>
</feature>
<evidence type="ECO:0000259" key="3">
    <source>
        <dbReference type="Pfam" id="PF16220"/>
    </source>
</evidence>
<sequence length="359" mass="38240">MPSGAAKGDRDMAVARDKGDDPVLDQALDWLLAIQDAPDDGDLRAGRDAWIAESEAHARAYRKAERTWRLTGELAGRGLVQRPTTADGMGGAVRPGNTSAISSERRRGSVGAAPPSRPRRRPAPRWAAAATLVLAAGLLLAGAPDLMRLIAADHRTGTAETRRIALPDGSALTLDARSAVAVDFSAAERRIRLLAGGAFFDVRPDAARPFIVAAGEATATAVGTAFEVQVGPHRLSTAVAEGVVRFERPGSGERLAAGEEIAVELGSGEERRRRRDPAEVAGWREGRLVAEDDAIADVVRELANHHHGFILTLDSRLARKRVTGIYDLRRPIEALRAVVQPFGGSVREITPYLVLVAGP</sequence>
<dbReference type="Gene3D" id="2.60.120.1440">
    <property type="match status" value="1"/>
</dbReference>
<evidence type="ECO:0000313" key="4">
    <source>
        <dbReference type="EMBL" id="MDJ1156681.1"/>
    </source>
</evidence>
<keyword evidence="5" id="KW-1185">Reference proteome</keyword>
<dbReference type="RefSeq" id="WP_283738685.1">
    <property type="nucleotide sequence ID" value="NZ_JASJEV010000001.1"/>
</dbReference>
<accession>A0ABT7ABE2</accession>
<dbReference type="InterPro" id="IPR012373">
    <property type="entry name" value="Ferrdict_sens_TM"/>
</dbReference>
<dbReference type="InterPro" id="IPR006860">
    <property type="entry name" value="FecR"/>
</dbReference>
<dbReference type="PANTHER" id="PTHR30273:SF2">
    <property type="entry name" value="PROTEIN FECR"/>
    <property type="match status" value="1"/>
</dbReference>
<reference evidence="4 5" key="1">
    <citation type="submission" date="2023-05" db="EMBL/GenBank/DDBJ databases">
        <title>Chelatococcus sp. nov., a moderately thermophilic bacterium isolated from hot spring microbial mat.</title>
        <authorList>
            <person name="Hu C.-J."/>
            <person name="Li W.-J."/>
        </authorList>
    </citation>
    <scope>NUCLEOTIDE SEQUENCE [LARGE SCALE GENOMIC DNA]</scope>
    <source>
        <strain evidence="4 5">SYSU G07232</strain>
    </source>
</reference>
<feature type="domain" description="FecR protein" evidence="2">
    <location>
        <begin position="153"/>
        <end position="245"/>
    </location>
</feature>
<feature type="region of interest" description="Disordered" evidence="1">
    <location>
        <begin position="81"/>
        <end position="124"/>
    </location>
</feature>
<evidence type="ECO:0000259" key="2">
    <source>
        <dbReference type="Pfam" id="PF04773"/>
    </source>
</evidence>
<dbReference type="PIRSF" id="PIRSF018266">
    <property type="entry name" value="FecR"/>
    <property type="match status" value="1"/>
</dbReference>
<dbReference type="Pfam" id="PF04773">
    <property type="entry name" value="FecR"/>
    <property type="match status" value="1"/>
</dbReference>
<gene>
    <name evidence="4" type="ORF">QNA08_00250</name>
</gene>
<evidence type="ECO:0000256" key="1">
    <source>
        <dbReference type="SAM" id="MobiDB-lite"/>
    </source>
</evidence>
<comment type="caution">
    <text evidence="4">The sequence shown here is derived from an EMBL/GenBank/DDBJ whole genome shotgun (WGS) entry which is preliminary data.</text>
</comment>
<dbReference type="Proteomes" id="UP001321492">
    <property type="component" value="Unassembled WGS sequence"/>
</dbReference>
<protein>
    <submittedName>
        <fullName evidence="4">FecR domain-containing protein</fullName>
    </submittedName>
</protein>
<dbReference type="EMBL" id="JASJEV010000001">
    <property type="protein sequence ID" value="MDJ1156681.1"/>
    <property type="molecule type" value="Genomic_DNA"/>
</dbReference>
<organism evidence="4 5">
    <name type="scientific">Chelatococcus albus</name>
    <dbReference type="NCBI Taxonomy" id="3047466"/>
    <lineage>
        <taxon>Bacteria</taxon>
        <taxon>Pseudomonadati</taxon>
        <taxon>Pseudomonadota</taxon>
        <taxon>Alphaproteobacteria</taxon>
        <taxon>Hyphomicrobiales</taxon>
        <taxon>Chelatococcaceae</taxon>
        <taxon>Chelatococcus</taxon>
    </lineage>
</organism>
<name>A0ABT7ABE2_9HYPH</name>
<dbReference type="PANTHER" id="PTHR30273">
    <property type="entry name" value="PERIPLASMIC SIGNAL SENSOR AND SIGMA FACTOR ACTIVATOR FECR-RELATED"/>
    <property type="match status" value="1"/>
</dbReference>
<dbReference type="Pfam" id="PF16220">
    <property type="entry name" value="DUF4880"/>
    <property type="match status" value="1"/>
</dbReference>
<proteinExistence type="predicted"/>
<dbReference type="InterPro" id="IPR032623">
    <property type="entry name" value="FecR_N"/>
</dbReference>